<dbReference type="Proteomes" id="UP001139488">
    <property type="component" value="Unassembled WGS sequence"/>
</dbReference>
<dbReference type="GO" id="GO:0016747">
    <property type="term" value="F:acyltransferase activity, transferring groups other than amino-acyl groups"/>
    <property type="evidence" value="ECO:0007669"/>
    <property type="project" value="InterPro"/>
</dbReference>
<dbReference type="RefSeq" id="WP_244359337.1">
    <property type="nucleotide sequence ID" value="NZ_JAJNNZ010000025.1"/>
</dbReference>
<dbReference type="AlphaFoldDB" id="A0A9X2AXV9"/>
<evidence type="ECO:0000313" key="2">
    <source>
        <dbReference type="EMBL" id="MCJ2378866.1"/>
    </source>
</evidence>
<dbReference type="CDD" id="cd04301">
    <property type="entry name" value="NAT_SF"/>
    <property type="match status" value="1"/>
</dbReference>
<reference evidence="2" key="1">
    <citation type="submission" date="2021-11" db="EMBL/GenBank/DDBJ databases">
        <title>Vibrio ZSDE26 sp. nov. and Vibrio ZSDZ34 sp. nov., isolated from coastal seawater in Qingdao.</title>
        <authorList>
            <person name="Zhang P."/>
        </authorList>
    </citation>
    <scope>NUCLEOTIDE SEQUENCE</scope>
    <source>
        <strain evidence="2">ZSDZ34</strain>
    </source>
</reference>
<evidence type="ECO:0000259" key="1">
    <source>
        <dbReference type="PROSITE" id="PS51186"/>
    </source>
</evidence>
<dbReference type="InterPro" id="IPR000182">
    <property type="entry name" value="GNAT_dom"/>
</dbReference>
<dbReference type="EMBL" id="JAJNNZ010000025">
    <property type="protein sequence ID" value="MCJ2378866.1"/>
    <property type="molecule type" value="Genomic_DNA"/>
</dbReference>
<keyword evidence="3" id="KW-1185">Reference proteome</keyword>
<feature type="domain" description="N-acetyltransferase" evidence="1">
    <location>
        <begin position="1"/>
        <end position="147"/>
    </location>
</feature>
<sequence length="147" mass="16831">MLVRDGTLQEVVTIVERISEFVQKESVDSLQRRLVGKRHQVLLAEQDGTLLGFKIGYELDEKTFYSWFGGVCPSARRKGVAQSLLNHQEAWAAKQGYTAIAVKSRNQFPSMLRMLIANHYLIADYQLKEPLLESRIHFVKDLQKQAP</sequence>
<dbReference type="Pfam" id="PF00583">
    <property type="entry name" value="Acetyltransf_1"/>
    <property type="match status" value="1"/>
</dbReference>
<dbReference type="Gene3D" id="3.40.630.30">
    <property type="match status" value="1"/>
</dbReference>
<gene>
    <name evidence="2" type="ORF">LNL84_18875</name>
</gene>
<protein>
    <submittedName>
        <fullName evidence="2">GNAT family N-acetyltransferase</fullName>
    </submittedName>
</protein>
<name>A0A9X2AXV9_9VIBR</name>
<dbReference type="InterPro" id="IPR016181">
    <property type="entry name" value="Acyl_CoA_acyltransferase"/>
</dbReference>
<organism evidence="2 3">
    <name type="scientific">Vibrio gelatinilyticus</name>
    <dbReference type="NCBI Taxonomy" id="2893468"/>
    <lineage>
        <taxon>Bacteria</taxon>
        <taxon>Pseudomonadati</taxon>
        <taxon>Pseudomonadota</taxon>
        <taxon>Gammaproteobacteria</taxon>
        <taxon>Vibrionales</taxon>
        <taxon>Vibrionaceae</taxon>
        <taxon>Vibrio</taxon>
    </lineage>
</organism>
<evidence type="ECO:0000313" key="3">
    <source>
        <dbReference type="Proteomes" id="UP001139488"/>
    </source>
</evidence>
<proteinExistence type="predicted"/>
<comment type="caution">
    <text evidence="2">The sequence shown here is derived from an EMBL/GenBank/DDBJ whole genome shotgun (WGS) entry which is preliminary data.</text>
</comment>
<accession>A0A9X2AXV9</accession>
<dbReference type="PROSITE" id="PS51186">
    <property type="entry name" value="GNAT"/>
    <property type="match status" value="1"/>
</dbReference>
<dbReference type="SUPFAM" id="SSF55729">
    <property type="entry name" value="Acyl-CoA N-acyltransferases (Nat)"/>
    <property type="match status" value="1"/>
</dbReference>